<evidence type="ECO:0000259" key="6">
    <source>
        <dbReference type="PROSITE" id="PS50043"/>
    </source>
</evidence>
<feature type="modified residue" description="4-aspartylphosphate" evidence="5">
    <location>
        <position position="54"/>
    </location>
</feature>
<dbReference type="InterPro" id="IPR011006">
    <property type="entry name" value="CheY-like_superfamily"/>
</dbReference>
<dbReference type="OrthoDB" id="9808843at2"/>
<dbReference type="InterPro" id="IPR039420">
    <property type="entry name" value="WalR-like"/>
</dbReference>
<dbReference type="InterPro" id="IPR000792">
    <property type="entry name" value="Tscrpt_reg_LuxR_C"/>
</dbReference>
<dbReference type="SMART" id="SM00448">
    <property type="entry name" value="REC"/>
    <property type="match status" value="1"/>
</dbReference>
<dbReference type="Pfam" id="PF00072">
    <property type="entry name" value="Response_reg"/>
    <property type="match status" value="1"/>
</dbReference>
<evidence type="ECO:0000313" key="8">
    <source>
        <dbReference type="EMBL" id="ALG10900.1"/>
    </source>
</evidence>
<dbReference type="PANTHER" id="PTHR43214:SF24">
    <property type="entry name" value="TRANSCRIPTIONAL REGULATORY PROTEIN NARL-RELATED"/>
    <property type="match status" value="1"/>
</dbReference>
<dbReference type="GO" id="GO:0006355">
    <property type="term" value="P:regulation of DNA-templated transcription"/>
    <property type="evidence" value="ECO:0007669"/>
    <property type="project" value="InterPro"/>
</dbReference>
<gene>
    <name evidence="8" type="ORF">AOZ06_32035</name>
</gene>
<dbReference type="SUPFAM" id="SSF46894">
    <property type="entry name" value="C-terminal effector domain of the bipartite response regulators"/>
    <property type="match status" value="1"/>
</dbReference>
<dbReference type="KEGG" id="kphy:AOZ06_32035"/>
<evidence type="ECO:0000256" key="3">
    <source>
        <dbReference type="ARBA" id="ARBA00023125"/>
    </source>
</evidence>
<dbReference type="PROSITE" id="PS50110">
    <property type="entry name" value="RESPONSE_REGULATORY"/>
    <property type="match status" value="1"/>
</dbReference>
<evidence type="ECO:0000256" key="5">
    <source>
        <dbReference type="PROSITE-ProRule" id="PRU00169"/>
    </source>
</evidence>
<dbReference type="PRINTS" id="PR00038">
    <property type="entry name" value="HTHLUXR"/>
</dbReference>
<keyword evidence="4" id="KW-0804">Transcription</keyword>
<dbReference type="InterPro" id="IPR001789">
    <property type="entry name" value="Sig_transdc_resp-reg_receiver"/>
</dbReference>
<keyword evidence="3" id="KW-0238">DNA-binding</keyword>
<dbReference type="RefSeq" id="WP_054292802.1">
    <property type="nucleotide sequence ID" value="NZ_CP012752.1"/>
</dbReference>
<dbReference type="Gene3D" id="3.40.50.2300">
    <property type="match status" value="1"/>
</dbReference>
<dbReference type="InterPro" id="IPR058245">
    <property type="entry name" value="NreC/VraR/RcsB-like_REC"/>
</dbReference>
<dbReference type="Proteomes" id="UP000063699">
    <property type="component" value="Chromosome"/>
</dbReference>
<evidence type="ECO:0000259" key="7">
    <source>
        <dbReference type="PROSITE" id="PS50110"/>
    </source>
</evidence>
<evidence type="ECO:0000256" key="1">
    <source>
        <dbReference type="ARBA" id="ARBA00022553"/>
    </source>
</evidence>
<proteinExistence type="predicted"/>
<keyword evidence="1 5" id="KW-0597">Phosphoprotein</keyword>
<dbReference type="SMART" id="SM00421">
    <property type="entry name" value="HTH_LUXR"/>
    <property type="match status" value="1"/>
</dbReference>
<dbReference type="AlphaFoldDB" id="A0A0N9I803"/>
<evidence type="ECO:0000256" key="4">
    <source>
        <dbReference type="ARBA" id="ARBA00023163"/>
    </source>
</evidence>
<sequence>MIRVMLVDDQPLLRASFRALLDSEPDITVVGEAADGRAAVMMAAQLKPDVALIDVQMPNVNGIEATKTIADNPDLAGIRVIILTNYALDEYVFAALRAGASGFLAKDSEPDELLRAVRTVANGDALLSPKITKRLIAEFVAHPASTLANTNASVLTKRETEVVRLVGMGMSNEEIASHMVISLTTAKTHVSRALSKTKARDRAQLVVFAYETGLVQPRQRDDRHTLP</sequence>
<keyword evidence="9" id="KW-1185">Reference proteome</keyword>
<accession>A0A0N9I803</accession>
<dbReference type="Pfam" id="PF00196">
    <property type="entry name" value="GerE"/>
    <property type="match status" value="1"/>
</dbReference>
<dbReference type="STRING" id="860235.AOZ06_32035"/>
<protein>
    <submittedName>
        <fullName evidence="8">LuxR family transcriptional regulator</fullName>
    </submittedName>
</protein>
<feature type="domain" description="HTH luxR-type" evidence="6">
    <location>
        <begin position="148"/>
        <end position="213"/>
    </location>
</feature>
<dbReference type="InterPro" id="IPR016032">
    <property type="entry name" value="Sig_transdc_resp-reg_C-effctor"/>
</dbReference>
<evidence type="ECO:0000256" key="2">
    <source>
        <dbReference type="ARBA" id="ARBA00023015"/>
    </source>
</evidence>
<organism evidence="8 9">
    <name type="scientific">Kibdelosporangium phytohabitans</name>
    <dbReference type="NCBI Taxonomy" id="860235"/>
    <lineage>
        <taxon>Bacteria</taxon>
        <taxon>Bacillati</taxon>
        <taxon>Actinomycetota</taxon>
        <taxon>Actinomycetes</taxon>
        <taxon>Pseudonocardiales</taxon>
        <taxon>Pseudonocardiaceae</taxon>
        <taxon>Kibdelosporangium</taxon>
    </lineage>
</organism>
<dbReference type="PROSITE" id="PS50043">
    <property type="entry name" value="HTH_LUXR_2"/>
    <property type="match status" value="1"/>
</dbReference>
<dbReference type="CDD" id="cd17535">
    <property type="entry name" value="REC_NarL-like"/>
    <property type="match status" value="1"/>
</dbReference>
<keyword evidence="2" id="KW-0805">Transcription regulation</keyword>
<dbReference type="GO" id="GO:0000160">
    <property type="term" value="P:phosphorelay signal transduction system"/>
    <property type="evidence" value="ECO:0007669"/>
    <property type="project" value="InterPro"/>
</dbReference>
<reference evidence="8 9" key="1">
    <citation type="submission" date="2015-07" db="EMBL/GenBank/DDBJ databases">
        <title>Genome sequencing of Kibdelosporangium phytohabitans.</title>
        <authorList>
            <person name="Qin S."/>
            <person name="Xing K."/>
        </authorList>
    </citation>
    <scope>NUCLEOTIDE SEQUENCE [LARGE SCALE GENOMIC DNA]</scope>
    <source>
        <strain evidence="8 9">KLBMP1111</strain>
    </source>
</reference>
<dbReference type="EMBL" id="CP012752">
    <property type="protein sequence ID" value="ALG10900.1"/>
    <property type="molecule type" value="Genomic_DNA"/>
</dbReference>
<feature type="domain" description="Response regulatory" evidence="7">
    <location>
        <begin position="3"/>
        <end position="121"/>
    </location>
</feature>
<dbReference type="SUPFAM" id="SSF52172">
    <property type="entry name" value="CheY-like"/>
    <property type="match status" value="1"/>
</dbReference>
<evidence type="ECO:0000313" key="9">
    <source>
        <dbReference type="Proteomes" id="UP000063699"/>
    </source>
</evidence>
<dbReference type="PANTHER" id="PTHR43214">
    <property type="entry name" value="TWO-COMPONENT RESPONSE REGULATOR"/>
    <property type="match status" value="1"/>
</dbReference>
<dbReference type="GO" id="GO:0003677">
    <property type="term" value="F:DNA binding"/>
    <property type="evidence" value="ECO:0007669"/>
    <property type="project" value="UniProtKB-KW"/>
</dbReference>
<name>A0A0N9I803_9PSEU</name>
<dbReference type="CDD" id="cd06170">
    <property type="entry name" value="LuxR_C_like"/>
    <property type="match status" value="1"/>
</dbReference>